<sequence length="371" mass="40250">MRRPFGAGRPVSLFTLGTMRALGSLEQMQEVVQAAVLAGINHLETAAAYGPAEDFLGHALKQAEQPEGGWVVTSKLLPGLTLREGKHQLLKILERLGCDNLDNLAIHGINRPEHLDWALHGDGKDLLDWAQGEGHAAQVGFSSHGSQALIAAAISSGRFQFCCLHLHLLDPQRLPLAHQALEQGIGVLAISPADKGGRLQAPSPTLISDCAPFSPLQLAYRFLLAQGISTLSVGAAQASDLELAAALQSRDSPLSLEEQSSLQRLADHRHERVGADLCGQCQACLPCPNEVPIPELLRLRNLAIGHDLIPFCQERYNLIGRAGHWWETVDASACKQCGDCLPRCPHQLTIPDLLADTHRRLQASPRRRLWG</sequence>
<dbReference type="AlphaFoldDB" id="Q7U543"/>
<evidence type="ECO:0000256" key="2">
    <source>
        <dbReference type="ARBA" id="ARBA00023004"/>
    </source>
</evidence>
<dbReference type="PROSITE" id="PS51379">
    <property type="entry name" value="4FE4S_FER_2"/>
    <property type="match status" value="1"/>
</dbReference>
<keyword evidence="2" id="KW-0408">Iron</keyword>
<dbReference type="KEGG" id="syw:SYNW1867"/>
<dbReference type="SUPFAM" id="SSF51430">
    <property type="entry name" value="NAD(P)-linked oxidoreductase"/>
    <property type="match status" value="1"/>
</dbReference>
<dbReference type="InterPro" id="IPR023210">
    <property type="entry name" value="NADP_OxRdtase_dom"/>
</dbReference>
<dbReference type="InterPro" id="IPR053135">
    <property type="entry name" value="AKR2_Oxidoreductase"/>
</dbReference>
<name>Q7U543_PARMW</name>
<dbReference type="SUPFAM" id="SSF46548">
    <property type="entry name" value="alpha-helical ferredoxin"/>
    <property type="match status" value="1"/>
</dbReference>
<dbReference type="Gene3D" id="3.20.20.100">
    <property type="entry name" value="NADP-dependent oxidoreductase domain"/>
    <property type="match status" value="1"/>
</dbReference>
<evidence type="ECO:0000256" key="3">
    <source>
        <dbReference type="ARBA" id="ARBA00023014"/>
    </source>
</evidence>
<dbReference type="PROSITE" id="PS00198">
    <property type="entry name" value="4FE4S_FER_1"/>
    <property type="match status" value="1"/>
</dbReference>
<dbReference type="HOGENOM" id="CLU_023205_3_4_3"/>
<dbReference type="eggNOG" id="COG1453">
    <property type="taxonomic scope" value="Bacteria"/>
</dbReference>
<evidence type="ECO:0000313" key="6">
    <source>
        <dbReference type="Proteomes" id="UP000001422"/>
    </source>
</evidence>
<dbReference type="GO" id="GO:0051536">
    <property type="term" value="F:iron-sulfur cluster binding"/>
    <property type="evidence" value="ECO:0007669"/>
    <property type="project" value="UniProtKB-KW"/>
</dbReference>
<keyword evidence="1" id="KW-0479">Metal-binding</keyword>
<dbReference type="GO" id="GO:0046872">
    <property type="term" value="F:metal ion binding"/>
    <property type="evidence" value="ECO:0007669"/>
    <property type="project" value="UniProtKB-KW"/>
</dbReference>
<proteinExistence type="predicted"/>
<feature type="domain" description="4Fe-4S ferredoxin-type" evidence="4">
    <location>
        <begin position="325"/>
        <end position="353"/>
    </location>
</feature>
<accession>Q7U543</accession>
<dbReference type="Pfam" id="PF00248">
    <property type="entry name" value="Aldo_ket_red"/>
    <property type="match status" value="1"/>
</dbReference>
<organism evidence="5 6">
    <name type="scientific">Parasynechococcus marenigrum (strain WH8102)</name>
    <dbReference type="NCBI Taxonomy" id="84588"/>
    <lineage>
        <taxon>Bacteria</taxon>
        <taxon>Bacillati</taxon>
        <taxon>Cyanobacteriota</taxon>
        <taxon>Cyanophyceae</taxon>
        <taxon>Synechococcales</taxon>
        <taxon>Prochlorococcaceae</taxon>
        <taxon>Parasynechococcus</taxon>
        <taxon>Parasynechococcus marenigrum</taxon>
    </lineage>
</organism>
<keyword evidence="6" id="KW-1185">Reference proteome</keyword>
<keyword evidence="3" id="KW-0411">Iron-sulfur</keyword>
<dbReference type="InterPro" id="IPR017900">
    <property type="entry name" value="4Fe4S_Fe_S_CS"/>
</dbReference>
<dbReference type="STRING" id="84588.SYNW1867"/>
<dbReference type="Proteomes" id="UP000001422">
    <property type="component" value="Chromosome"/>
</dbReference>
<dbReference type="EMBL" id="BX569694">
    <property type="protein sequence ID" value="CAE08382.1"/>
    <property type="molecule type" value="Genomic_DNA"/>
</dbReference>
<dbReference type="PANTHER" id="PTHR43312">
    <property type="entry name" value="D-THREO-ALDOSE 1-DEHYDROGENASE"/>
    <property type="match status" value="1"/>
</dbReference>
<dbReference type="InterPro" id="IPR036812">
    <property type="entry name" value="NAD(P)_OxRdtase_dom_sf"/>
</dbReference>
<evidence type="ECO:0000313" key="5">
    <source>
        <dbReference type="EMBL" id="CAE08382.1"/>
    </source>
</evidence>
<evidence type="ECO:0000256" key="1">
    <source>
        <dbReference type="ARBA" id="ARBA00022723"/>
    </source>
</evidence>
<dbReference type="InterPro" id="IPR017896">
    <property type="entry name" value="4Fe4S_Fe-S-bd"/>
</dbReference>
<reference evidence="5 6" key="1">
    <citation type="journal article" date="2003" name="Nature">
        <title>The genome of a motile marine Synechococcus.</title>
        <authorList>
            <person name="Palenik B."/>
            <person name="Brahamsha B."/>
            <person name="Larimer F."/>
            <person name="Land M."/>
            <person name="Hauser L."/>
            <person name="Chain P."/>
            <person name="Lamerdin J."/>
            <person name="Regala W."/>
            <person name="Allen E.A."/>
            <person name="McCarren J."/>
            <person name="Paulsen I."/>
            <person name="Dufresne A."/>
            <person name="Partensky F."/>
            <person name="Webb E."/>
            <person name="Waterbury J."/>
        </authorList>
    </citation>
    <scope>NUCLEOTIDE SEQUENCE [LARGE SCALE GENOMIC DNA]</scope>
    <source>
        <strain evidence="5 6">WH8102</strain>
    </source>
</reference>
<protein>
    <submittedName>
        <fullName evidence="5">Oxidoreductase, aldo/keto reductase family</fullName>
    </submittedName>
</protein>
<evidence type="ECO:0000259" key="4">
    <source>
        <dbReference type="PROSITE" id="PS51379"/>
    </source>
</evidence>
<gene>
    <name evidence="5" type="ordered locus">SYNW1867</name>
</gene>
<dbReference type="PANTHER" id="PTHR43312:SF2">
    <property type="entry name" value="OXIDOREDUCTASE"/>
    <property type="match status" value="1"/>
</dbReference>